<evidence type="ECO:0000256" key="1">
    <source>
        <dbReference type="SAM" id="Phobius"/>
    </source>
</evidence>
<dbReference type="EMBL" id="QOPC01000002">
    <property type="protein sequence ID" value="RCL39568.1"/>
    <property type="molecule type" value="Genomic_DNA"/>
</dbReference>
<feature type="transmembrane region" description="Helical" evidence="1">
    <location>
        <begin position="259"/>
        <end position="282"/>
    </location>
</feature>
<reference evidence="3 4" key="1">
    <citation type="journal article" date="2018" name="Microbiome">
        <title>Fine metagenomic profile of the Mediterranean stratified and mixed water columns revealed by assembly and recruitment.</title>
        <authorList>
            <person name="Haro-Moreno J.M."/>
            <person name="Lopez-Perez M."/>
            <person name="De La Torre J.R."/>
            <person name="Picazo A."/>
            <person name="Camacho A."/>
            <person name="Rodriguez-Valera F."/>
        </authorList>
    </citation>
    <scope>NUCLEOTIDE SEQUENCE [LARGE SCALE GENOMIC DNA]</scope>
    <source>
        <strain evidence="3">MED-G84</strain>
    </source>
</reference>
<feature type="transmembrane region" description="Helical" evidence="1">
    <location>
        <begin position="154"/>
        <end position="180"/>
    </location>
</feature>
<dbReference type="AlphaFoldDB" id="A0A368BQG3"/>
<evidence type="ECO:0000256" key="2">
    <source>
        <dbReference type="SAM" id="SignalP"/>
    </source>
</evidence>
<keyword evidence="1" id="KW-0472">Membrane</keyword>
<keyword evidence="2" id="KW-0732">Signal</keyword>
<feature type="chain" id="PRO_5016842725" evidence="2">
    <location>
        <begin position="21"/>
        <end position="317"/>
    </location>
</feature>
<dbReference type="Pfam" id="PF13795">
    <property type="entry name" value="HupE_UreJ_2"/>
    <property type="match status" value="1"/>
</dbReference>
<keyword evidence="1" id="KW-1133">Transmembrane helix</keyword>
<feature type="transmembrane region" description="Helical" evidence="1">
    <location>
        <begin position="225"/>
        <end position="247"/>
    </location>
</feature>
<feature type="transmembrane region" description="Helical" evidence="1">
    <location>
        <begin position="288"/>
        <end position="309"/>
    </location>
</feature>
<feature type="signal peptide" evidence="2">
    <location>
        <begin position="1"/>
        <end position="20"/>
    </location>
</feature>
<protein>
    <submittedName>
        <fullName evidence="3">HupE/UreJ protein</fullName>
    </submittedName>
</protein>
<dbReference type="Proteomes" id="UP000253032">
    <property type="component" value="Unassembled WGS sequence"/>
</dbReference>
<proteinExistence type="predicted"/>
<sequence length="317" mass="35056">MTYKLAKTLVILFCSTVLFSHEFNPAHLVINELNENEYQVSWMYPIKNIGARAEVFFPESCDRKSQLPSQKGKYLVEKILLNCESSLKGQMISVNNLSVLTDALITITHSNGEVFEGLMNLKRSSIEIPLKEQVYPIGYFTLGIDHLLSGNDHILFILGLLFLISGFFNAVKTITAFTLAHSITLGLSVFELVSLPQATVEAIIALTIIFLALEVSENKKYKATPWLIAFGFGLLHGLGFANALTGIGIGNEQLLLSLLFFNLGIEAGQLMLVPIFGSVIWLAHKFNFYKQSATLTSLILGGMGFFWLIDRVTGILG</sequence>
<gene>
    <name evidence="3" type="ORF">DBW98_00745</name>
</gene>
<accession>A0A368BQG3</accession>
<feature type="transmembrane region" description="Helical" evidence="1">
    <location>
        <begin position="192"/>
        <end position="213"/>
    </location>
</feature>
<dbReference type="InterPro" id="IPR032809">
    <property type="entry name" value="Put_HupE_UreJ"/>
</dbReference>
<evidence type="ECO:0000313" key="4">
    <source>
        <dbReference type="Proteomes" id="UP000253032"/>
    </source>
</evidence>
<comment type="caution">
    <text evidence="3">The sequence shown here is derived from an EMBL/GenBank/DDBJ whole genome shotgun (WGS) entry which is preliminary data.</text>
</comment>
<evidence type="ECO:0000313" key="3">
    <source>
        <dbReference type="EMBL" id="RCL39568.1"/>
    </source>
</evidence>
<keyword evidence="1" id="KW-0812">Transmembrane</keyword>
<name>A0A368BQG3_9GAMM</name>
<organism evidence="3 4">
    <name type="scientific">SAR86 cluster bacterium</name>
    <dbReference type="NCBI Taxonomy" id="2030880"/>
    <lineage>
        <taxon>Bacteria</taxon>
        <taxon>Pseudomonadati</taxon>
        <taxon>Pseudomonadota</taxon>
        <taxon>Gammaproteobacteria</taxon>
        <taxon>SAR86 cluster</taxon>
    </lineage>
</organism>